<dbReference type="CDD" id="cd00075">
    <property type="entry name" value="HATPase"/>
    <property type="match status" value="1"/>
</dbReference>
<keyword evidence="11 14" id="KW-1133">Transmembrane helix</keyword>
<dbReference type="GO" id="GO:0030295">
    <property type="term" value="F:protein kinase activator activity"/>
    <property type="evidence" value="ECO:0007669"/>
    <property type="project" value="TreeGrafter"/>
</dbReference>
<dbReference type="OrthoDB" id="9813151at2"/>
<dbReference type="Proteomes" id="UP000295558">
    <property type="component" value="Unassembled WGS sequence"/>
</dbReference>
<dbReference type="InterPro" id="IPR036890">
    <property type="entry name" value="HATPase_C_sf"/>
</dbReference>
<dbReference type="Pfam" id="PF02518">
    <property type="entry name" value="HATPase_c"/>
    <property type="match status" value="1"/>
</dbReference>
<keyword evidence="8" id="KW-0547">Nucleotide-binding</keyword>
<name>A0A4R6ZT22_9LIST</name>
<keyword evidence="9 17" id="KW-0418">Kinase</keyword>
<dbReference type="InterPro" id="IPR003660">
    <property type="entry name" value="HAMP_dom"/>
</dbReference>
<dbReference type="GO" id="GO:0007234">
    <property type="term" value="P:osmosensory signaling via phosphorelay pathway"/>
    <property type="evidence" value="ECO:0007669"/>
    <property type="project" value="TreeGrafter"/>
</dbReference>
<dbReference type="FunFam" id="1.10.287.130:FF:000001">
    <property type="entry name" value="Two-component sensor histidine kinase"/>
    <property type="match status" value="1"/>
</dbReference>
<feature type="transmembrane region" description="Helical" evidence="14">
    <location>
        <begin position="12"/>
        <end position="34"/>
    </location>
</feature>
<keyword evidence="10" id="KW-0067">ATP-binding</keyword>
<dbReference type="Pfam" id="PF00672">
    <property type="entry name" value="HAMP"/>
    <property type="match status" value="1"/>
</dbReference>
<evidence type="ECO:0000256" key="9">
    <source>
        <dbReference type="ARBA" id="ARBA00022777"/>
    </source>
</evidence>
<keyword evidence="13 14" id="KW-0472">Membrane</keyword>
<dbReference type="FunFam" id="3.30.565.10:FF:000006">
    <property type="entry name" value="Sensor histidine kinase WalK"/>
    <property type="match status" value="1"/>
</dbReference>
<dbReference type="SMART" id="SM00388">
    <property type="entry name" value="HisKA"/>
    <property type="match status" value="1"/>
</dbReference>
<dbReference type="PRINTS" id="PR00344">
    <property type="entry name" value="BCTRLSENSOR"/>
</dbReference>
<evidence type="ECO:0000256" key="2">
    <source>
        <dbReference type="ARBA" id="ARBA00004651"/>
    </source>
</evidence>
<dbReference type="SMART" id="SM00387">
    <property type="entry name" value="HATPase_c"/>
    <property type="match status" value="1"/>
</dbReference>
<dbReference type="InterPro" id="IPR050351">
    <property type="entry name" value="BphY/WalK/GraS-like"/>
</dbReference>
<evidence type="ECO:0000256" key="12">
    <source>
        <dbReference type="ARBA" id="ARBA00023012"/>
    </source>
</evidence>
<dbReference type="AlphaFoldDB" id="A0A4R6ZT22"/>
<dbReference type="SUPFAM" id="SSF55874">
    <property type="entry name" value="ATPase domain of HSP90 chaperone/DNA topoisomerase II/histidine kinase"/>
    <property type="match status" value="1"/>
</dbReference>
<dbReference type="InterPro" id="IPR003661">
    <property type="entry name" value="HisK_dim/P_dom"/>
</dbReference>
<dbReference type="Pfam" id="PF00512">
    <property type="entry name" value="HisKA"/>
    <property type="match status" value="1"/>
</dbReference>
<keyword evidence="7 14" id="KW-0812">Transmembrane</keyword>
<dbReference type="RefSeq" id="WP_133619890.1">
    <property type="nucleotide sequence ID" value="NZ_JAARQJ010000004.1"/>
</dbReference>
<dbReference type="SMART" id="SM00304">
    <property type="entry name" value="HAMP"/>
    <property type="match status" value="1"/>
</dbReference>
<dbReference type="CDD" id="cd06225">
    <property type="entry name" value="HAMP"/>
    <property type="match status" value="1"/>
</dbReference>
<comment type="caution">
    <text evidence="17">The sequence shown here is derived from an EMBL/GenBank/DDBJ whole genome shotgun (WGS) entry which is preliminary data.</text>
</comment>
<evidence type="ECO:0000256" key="7">
    <source>
        <dbReference type="ARBA" id="ARBA00022692"/>
    </source>
</evidence>
<dbReference type="GO" id="GO:0000155">
    <property type="term" value="F:phosphorelay sensor kinase activity"/>
    <property type="evidence" value="ECO:0007669"/>
    <property type="project" value="InterPro"/>
</dbReference>
<evidence type="ECO:0000256" key="4">
    <source>
        <dbReference type="ARBA" id="ARBA00022475"/>
    </source>
</evidence>
<dbReference type="Gene3D" id="3.30.565.10">
    <property type="entry name" value="Histidine kinase-like ATPase, C-terminal domain"/>
    <property type="match status" value="1"/>
</dbReference>
<comment type="subcellular location">
    <subcellularLocation>
        <location evidence="2">Cell membrane</location>
        <topology evidence="2">Multi-pass membrane protein</topology>
    </subcellularLocation>
</comment>
<dbReference type="EC" id="2.7.13.3" evidence="3"/>
<organism evidence="17 18">
    <name type="scientific">Listeria rocourtiae</name>
    <dbReference type="NCBI Taxonomy" id="647910"/>
    <lineage>
        <taxon>Bacteria</taxon>
        <taxon>Bacillati</taxon>
        <taxon>Bacillota</taxon>
        <taxon>Bacilli</taxon>
        <taxon>Bacillales</taxon>
        <taxon>Listeriaceae</taxon>
        <taxon>Listeria</taxon>
    </lineage>
</organism>
<dbReference type="SUPFAM" id="SSF158472">
    <property type="entry name" value="HAMP domain-like"/>
    <property type="match status" value="1"/>
</dbReference>
<dbReference type="SUPFAM" id="SSF47384">
    <property type="entry name" value="Homodimeric domain of signal transducing histidine kinase"/>
    <property type="match status" value="1"/>
</dbReference>
<accession>A0A4R6ZT22</accession>
<dbReference type="InterPro" id="IPR004358">
    <property type="entry name" value="Sig_transdc_His_kin-like_C"/>
</dbReference>
<reference evidence="17 18" key="1">
    <citation type="submission" date="2019-03" db="EMBL/GenBank/DDBJ databases">
        <title>Genomic Encyclopedia of Type Strains, Phase III (KMG-III): the genomes of soil and plant-associated and newly described type strains.</title>
        <authorList>
            <person name="Whitman W."/>
        </authorList>
    </citation>
    <scope>NUCLEOTIDE SEQUENCE [LARGE SCALE GENOMIC DNA]</scope>
    <source>
        <strain evidence="17 18">CECT 7972</strain>
    </source>
</reference>
<dbReference type="InterPro" id="IPR041328">
    <property type="entry name" value="HisK_sensor"/>
</dbReference>
<evidence type="ECO:0000256" key="1">
    <source>
        <dbReference type="ARBA" id="ARBA00000085"/>
    </source>
</evidence>
<keyword evidence="12" id="KW-0902">Two-component regulatory system</keyword>
<dbReference type="GO" id="GO:0005886">
    <property type="term" value="C:plasma membrane"/>
    <property type="evidence" value="ECO:0007669"/>
    <property type="project" value="UniProtKB-SubCell"/>
</dbReference>
<feature type="transmembrane region" description="Helical" evidence="14">
    <location>
        <begin position="172"/>
        <end position="192"/>
    </location>
</feature>
<dbReference type="Gene3D" id="3.30.450.20">
    <property type="entry name" value="PAS domain"/>
    <property type="match status" value="1"/>
</dbReference>
<evidence type="ECO:0000313" key="17">
    <source>
        <dbReference type="EMBL" id="TDR55339.1"/>
    </source>
</evidence>
<evidence type="ECO:0000313" key="18">
    <source>
        <dbReference type="Proteomes" id="UP000295558"/>
    </source>
</evidence>
<dbReference type="InterPro" id="IPR036097">
    <property type="entry name" value="HisK_dim/P_sf"/>
</dbReference>
<dbReference type="GO" id="GO:0005524">
    <property type="term" value="F:ATP binding"/>
    <property type="evidence" value="ECO:0007669"/>
    <property type="project" value="UniProtKB-KW"/>
</dbReference>
<dbReference type="InterPro" id="IPR005467">
    <property type="entry name" value="His_kinase_dom"/>
</dbReference>
<feature type="domain" description="HAMP" evidence="16">
    <location>
        <begin position="192"/>
        <end position="244"/>
    </location>
</feature>
<protein>
    <recommendedName>
        <fullName evidence="3">histidine kinase</fullName>
        <ecNumber evidence="3">2.7.13.3</ecNumber>
    </recommendedName>
</protein>
<dbReference type="CDD" id="cd00082">
    <property type="entry name" value="HisKA"/>
    <property type="match status" value="1"/>
</dbReference>
<dbReference type="Pfam" id="PF18698">
    <property type="entry name" value="HisK_sensor"/>
    <property type="match status" value="1"/>
</dbReference>
<keyword evidence="4" id="KW-1003">Cell membrane</keyword>
<sequence>MRFWHSIVGKIWGTIILLLTGVLVATGFFIGIVYEDKNTEQITNKIKTTTENIGHLIEGGAGFDTISSAINLLDQPMGVIVEKNGKSVASKQTSMHVSEEAREHLFNDEKMNDHLAKGKYISETYNFYGTNNEKVHMGAQRFQTMDGDISTVYVYRSYEDILKVTGQVTRTLIISGIVAILATSILSFILSSRMAYPLREMKKVAIAVSKGNFDNRVPTYTHDEVGDLGIAFNKMAQQLKYNISALRQEKEQLSNILVGMADGVIKFNIDKTIILSNPPAEQFLHDWFFSTENEDKVLIPPNLDQMLTNILEAREEQVGEIVFGDQTYVAILTLLYNGDDIRSIVTVIRDMTEEKRLEKMKADFVNNVSHELRTPISMLQGYSEAIIDGVAQTDEEVREFAQIIYDESLRIGRLVNDMLDLARMEAGFNQLEKERLQVTPFLDKVVSNFEVLAKENNVKLRLVTDNPDLEYTFDPDRMEQVLVNLVMNAIRHTGREDYEGVVEVHETADFQADELMIKIIDNGSGIPEEDLPFLFERFYKADKARTRGKTGTGIGLAIVKNIVEAHNGKITVESHLGIGSTFIVTLPLSTDI</sequence>
<evidence type="ECO:0000256" key="3">
    <source>
        <dbReference type="ARBA" id="ARBA00012438"/>
    </source>
</evidence>
<dbReference type="PROSITE" id="PS50109">
    <property type="entry name" value="HIS_KIN"/>
    <property type="match status" value="1"/>
</dbReference>
<evidence type="ECO:0000259" key="15">
    <source>
        <dbReference type="PROSITE" id="PS50109"/>
    </source>
</evidence>
<dbReference type="Gene3D" id="1.10.8.500">
    <property type="entry name" value="HAMP domain in histidine kinase"/>
    <property type="match status" value="1"/>
</dbReference>
<dbReference type="PROSITE" id="PS50885">
    <property type="entry name" value="HAMP"/>
    <property type="match status" value="1"/>
</dbReference>
<dbReference type="GO" id="GO:0000156">
    <property type="term" value="F:phosphorelay response regulator activity"/>
    <property type="evidence" value="ECO:0007669"/>
    <property type="project" value="TreeGrafter"/>
</dbReference>
<dbReference type="EMBL" id="SNZK01000001">
    <property type="protein sequence ID" value="TDR55339.1"/>
    <property type="molecule type" value="Genomic_DNA"/>
</dbReference>
<evidence type="ECO:0000256" key="14">
    <source>
        <dbReference type="SAM" id="Phobius"/>
    </source>
</evidence>
<dbReference type="Gene3D" id="1.10.287.130">
    <property type="match status" value="1"/>
</dbReference>
<evidence type="ECO:0000256" key="11">
    <source>
        <dbReference type="ARBA" id="ARBA00022989"/>
    </source>
</evidence>
<dbReference type="STRING" id="1265846.PROCOU_12528"/>
<dbReference type="PANTHER" id="PTHR42878:SF3">
    <property type="entry name" value="HISTIDINE PROTEIN KINASE SAES"/>
    <property type="match status" value="1"/>
</dbReference>
<feature type="domain" description="Histidine kinase" evidence="15">
    <location>
        <begin position="367"/>
        <end position="590"/>
    </location>
</feature>
<evidence type="ECO:0000256" key="10">
    <source>
        <dbReference type="ARBA" id="ARBA00022840"/>
    </source>
</evidence>
<evidence type="ECO:0000259" key="16">
    <source>
        <dbReference type="PROSITE" id="PS50885"/>
    </source>
</evidence>
<evidence type="ECO:0000256" key="13">
    <source>
        <dbReference type="ARBA" id="ARBA00023136"/>
    </source>
</evidence>
<proteinExistence type="predicted"/>
<keyword evidence="6" id="KW-0808">Transferase</keyword>
<keyword evidence="5" id="KW-0597">Phosphoprotein</keyword>
<dbReference type="InterPro" id="IPR003594">
    <property type="entry name" value="HATPase_dom"/>
</dbReference>
<keyword evidence="18" id="KW-1185">Reference proteome</keyword>
<gene>
    <name evidence="17" type="ORF">DFP96_101273</name>
</gene>
<dbReference type="PANTHER" id="PTHR42878">
    <property type="entry name" value="TWO-COMPONENT HISTIDINE KINASE"/>
    <property type="match status" value="1"/>
</dbReference>
<evidence type="ECO:0000256" key="5">
    <source>
        <dbReference type="ARBA" id="ARBA00022553"/>
    </source>
</evidence>
<evidence type="ECO:0000256" key="8">
    <source>
        <dbReference type="ARBA" id="ARBA00022741"/>
    </source>
</evidence>
<evidence type="ECO:0000256" key="6">
    <source>
        <dbReference type="ARBA" id="ARBA00022679"/>
    </source>
</evidence>
<comment type="catalytic activity">
    <reaction evidence="1">
        <text>ATP + protein L-histidine = ADP + protein N-phospho-L-histidine.</text>
        <dbReference type="EC" id="2.7.13.3"/>
    </reaction>
</comment>